<evidence type="ECO:0008006" key="5">
    <source>
        <dbReference type="Google" id="ProtNLM"/>
    </source>
</evidence>
<evidence type="ECO:0000313" key="4">
    <source>
        <dbReference type="Proteomes" id="UP000092671"/>
    </source>
</evidence>
<protein>
    <recommendedName>
        <fullName evidence="5">DUF805 domain-containing protein</fullName>
    </recommendedName>
</protein>
<dbReference type="EMBL" id="LZDN01000002">
    <property type="protein sequence ID" value="OBX51973.1"/>
    <property type="molecule type" value="Genomic_DNA"/>
</dbReference>
<dbReference type="GO" id="GO:0016020">
    <property type="term" value="C:membrane"/>
    <property type="evidence" value="ECO:0007669"/>
    <property type="project" value="InterPro"/>
</dbReference>
<dbReference type="Proteomes" id="UP000092671">
    <property type="component" value="Unassembled WGS sequence"/>
</dbReference>
<dbReference type="RefSeq" id="WP_066891653.1">
    <property type="nucleotide sequence ID" value="NZ_LZDN01000002.1"/>
</dbReference>
<sequence length="197" mass="22437">MSNSNKKHLRFLPQFDYNPYSFGESNKIDETIQNQTIDKSYNLKNGNTSLNINNNNQRQTLNEKRNTESRQRKKSGQRLGRIKYESFSFWNSLGFGLTLSIFPPFSIIFLISLIVTAKDRFHDLDKSGLNTLLLLIPLFGLLVHFYLLLAGGTKGNNDYGKPPESAGVLAYFGYISHLLLYPISLVLLAMTELLSTY</sequence>
<keyword evidence="2" id="KW-0812">Transmembrane</keyword>
<name>A0A1B8PLV3_MORNO</name>
<feature type="compositionally biased region" description="Low complexity" evidence="1">
    <location>
        <begin position="48"/>
        <end position="60"/>
    </location>
</feature>
<evidence type="ECO:0000256" key="1">
    <source>
        <dbReference type="SAM" id="MobiDB-lite"/>
    </source>
</evidence>
<proteinExistence type="predicted"/>
<dbReference type="InterPro" id="IPR008523">
    <property type="entry name" value="DUF805"/>
</dbReference>
<keyword evidence="2" id="KW-1133">Transmembrane helix</keyword>
<dbReference type="Pfam" id="PF05656">
    <property type="entry name" value="DUF805"/>
    <property type="match status" value="1"/>
</dbReference>
<feature type="transmembrane region" description="Helical" evidence="2">
    <location>
        <begin position="93"/>
        <end position="117"/>
    </location>
</feature>
<feature type="compositionally biased region" description="Basic and acidic residues" evidence="1">
    <location>
        <begin position="61"/>
        <end position="70"/>
    </location>
</feature>
<feature type="region of interest" description="Disordered" evidence="1">
    <location>
        <begin position="48"/>
        <end position="77"/>
    </location>
</feature>
<evidence type="ECO:0000313" key="3">
    <source>
        <dbReference type="EMBL" id="OBX51973.1"/>
    </source>
</evidence>
<feature type="transmembrane region" description="Helical" evidence="2">
    <location>
        <begin position="129"/>
        <end position="149"/>
    </location>
</feature>
<organism evidence="3 4">
    <name type="scientific">Moraxella nonliquefaciens</name>
    <dbReference type="NCBI Taxonomy" id="478"/>
    <lineage>
        <taxon>Bacteria</taxon>
        <taxon>Pseudomonadati</taxon>
        <taxon>Pseudomonadota</taxon>
        <taxon>Gammaproteobacteria</taxon>
        <taxon>Moraxellales</taxon>
        <taxon>Moraxellaceae</taxon>
        <taxon>Moraxella</taxon>
    </lineage>
</organism>
<comment type="caution">
    <text evidence="3">The sequence shown here is derived from an EMBL/GenBank/DDBJ whole genome shotgun (WGS) entry which is preliminary data.</text>
</comment>
<feature type="transmembrane region" description="Helical" evidence="2">
    <location>
        <begin position="169"/>
        <end position="190"/>
    </location>
</feature>
<accession>A0A1B8PLV3</accession>
<dbReference type="AlphaFoldDB" id="A0A1B8PLV3"/>
<evidence type="ECO:0000256" key="2">
    <source>
        <dbReference type="SAM" id="Phobius"/>
    </source>
</evidence>
<gene>
    <name evidence="3" type="ORF">A9Z60_05250</name>
</gene>
<reference evidence="3 4" key="1">
    <citation type="submission" date="2016-06" db="EMBL/GenBank/DDBJ databases">
        <title>Draft genome of Moraxella nonliquefaciens CCUG 60284.</title>
        <authorList>
            <person name="Salva-Serra F."/>
            <person name="Engstrom-Jakobsson H."/>
            <person name="Thorell K."/>
            <person name="Gonzales-Siles L."/>
            <person name="Karlsson R."/>
            <person name="Boulund F."/>
            <person name="Engstrand L."/>
            <person name="Kristiansson E."/>
            <person name="Moore E."/>
        </authorList>
    </citation>
    <scope>NUCLEOTIDE SEQUENCE [LARGE SCALE GENOMIC DNA]</scope>
    <source>
        <strain evidence="3 4">CCUG 60284</strain>
    </source>
</reference>
<keyword evidence="2" id="KW-0472">Membrane</keyword>